<organism evidence="2 3">
    <name type="scientific">Olivibacter ginsenosidimutans</name>
    <dbReference type="NCBI Taxonomy" id="1176537"/>
    <lineage>
        <taxon>Bacteria</taxon>
        <taxon>Pseudomonadati</taxon>
        <taxon>Bacteroidota</taxon>
        <taxon>Sphingobacteriia</taxon>
        <taxon>Sphingobacteriales</taxon>
        <taxon>Sphingobacteriaceae</taxon>
        <taxon>Olivibacter</taxon>
    </lineage>
</organism>
<keyword evidence="1" id="KW-0732">Signal</keyword>
<keyword evidence="3" id="KW-1185">Reference proteome</keyword>
<evidence type="ECO:0008006" key="4">
    <source>
        <dbReference type="Google" id="ProtNLM"/>
    </source>
</evidence>
<accession>A0ABP9B6R0</accession>
<comment type="caution">
    <text evidence="2">The sequence shown here is derived from an EMBL/GenBank/DDBJ whole genome shotgun (WGS) entry which is preliminary data.</text>
</comment>
<sequence>MKRSRCFLSIAICLFLVSCFGDEFESKKILGNYYLTTTDGFQNNIYIDFKLETGNFVGVVPSCVFSVGCSKKYIIAKQHPFSYPANIDSSLTNYYILHVHKKTLVPDSGVLGPLNLKEFQFKKKELRIEDVEFSMTIR</sequence>
<dbReference type="EMBL" id="BAABIQ010000030">
    <property type="protein sequence ID" value="GAA4791237.1"/>
    <property type="molecule type" value="Genomic_DNA"/>
</dbReference>
<dbReference type="PROSITE" id="PS51257">
    <property type="entry name" value="PROKAR_LIPOPROTEIN"/>
    <property type="match status" value="1"/>
</dbReference>
<feature type="signal peptide" evidence="1">
    <location>
        <begin position="1"/>
        <end position="21"/>
    </location>
</feature>
<protein>
    <recommendedName>
        <fullName evidence="4">Lipoprotein</fullName>
    </recommendedName>
</protein>
<dbReference type="Proteomes" id="UP001501411">
    <property type="component" value="Unassembled WGS sequence"/>
</dbReference>
<dbReference type="Pfam" id="PF13162">
    <property type="entry name" value="DUF3997"/>
    <property type="match status" value="1"/>
</dbReference>
<reference evidence="3" key="1">
    <citation type="journal article" date="2019" name="Int. J. Syst. Evol. Microbiol.">
        <title>The Global Catalogue of Microorganisms (GCM) 10K type strain sequencing project: providing services to taxonomists for standard genome sequencing and annotation.</title>
        <authorList>
            <consortium name="The Broad Institute Genomics Platform"/>
            <consortium name="The Broad Institute Genome Sequencing Center for Infectious Disease"/>
            <person name="Wu L."/>
            <person name="Ma J."/>
        </authorList>
    </citation>
    <scope>NUCLEOTIDE SEQUENCE [LARGE SCALE GENOMIC DNA]</scope>
    <source>
        <strain evidence="3">JCM 18200</strain>
    </source>
</reference>
<dbReference type="RefSeq" id="WP_345231520.1">
    <property type="nucleotide sequence ID" value="NZ_BAABIQ010000030.1"/>
</dbReference>
<name>A0ABP9B6R0_9SPHI</name>
<evidence type="ECO:0000313" key="3">
    <source>
        <dbReference type="Proteomes" id="UP001501411"/>
    </source>
</evidence>
<gene>
    <name evidence="2" type="ORF">GCM10023231_18920</name>
</gene>
<feature type="chain" id="PRO_5045432404" description="Lipoprotein" evidence="1">
    <location>
        <begin position="22"/>
        <end position="138"/>
    </location>
</feature>
<evidence type="ECO:0000256" key="1">
    <source>
        <dbReference type="SAM" id="SignalP"/>
    </source>
</evidence>
<proteinExistence type="predicted"/>
<dbReference type="InterPro" id="IPR025059">
    <property type="entry name" value="DUF3997"/>
</dbReference>
<evidence type="ECO:0000313" key="2">
    <source>
        <dbReference type="EMBL" id="GAA4791237.1"/>
    </source>
</evidence>